<dbReference type="InterPro" id="IPR036770">
    <property type="entry name" value="Ankyrin_rpt-contain_sf"/>
</dbReference>
<accession>A0A7S3MD48</accession>
<organism evidence="1">
    <name type="scientific">Spumella elongata</name>
    <dbReference type="NCBI Taxonomy" id="89044"/>
    <lineage>
        <taxon>Eukaryota</taxon>
        <taxon>Sar</taxon>
        <taxon>Stramenopiles</taxon>
        <taxon>Ochrophyta</taxon>
        <taxon>Chrysophyceae</taxon>
        <taxon>Chromulinales</taxon>
        <taxon>Chromulinaceae</taxon>
        <taxon>Spumella</taxon>
    </lineage>
</organism>
<sequence length="298" mass="33491">MKLSASAMPTTDLQKSQIERAREQLIELGEKYHGRDIPTEELFQFMDIEGFLDLDMRRNLKYVSIGNGNLTEEELSDLEQEGGINSVNLFVDKFGMTPICRAMRQEDDAMIDRILSHPDFDPNIRNLNDDHPATPLMIAAEHKPQYLERLLAHPDTDADLMDKFGYCALAIVLQYHPQYLPVMLASKKVSLNKNNCNSGGLLSFAVQKADTQSLELLFQHGASTEGFDNSAAPILISLVRERFDVLPILTKYGCKIHVDDLRDQIAQGAIDLDKVGPHIIISNVFTAAELLNEFDWTG</sequence>
<name>A0A7S3MD48_9STRA</name>
<protein>
    <recommendedName>
        <fullName evidence="2">Ankyrin repeat domain-containing protein</fullName>
    </recommendedName>
</protein>
<reference evidence="1" key="1">
    <citation type="submission" date="2021-01" db="EMBL/GenBank/DDBJ databases">
        <authorList>
            <person name="Corre E."/>
            <person name="Pelletier E."/>
            <person name="Niang G."/>
            <person name="Scheremetjew M."/>
            <person name="Finn R."/>
            <person name="Kale V."/>
            <person name="Holt S."/>
            <person name="Cochrane G."/>
            <person name="Meng A."/>
            <person name="Brown T."/>
            <person name="Cohen L."/>
        </authorList>
    </citation>
    <scope>NUCLEOTIDE SEQUENCE</scope>
    <source>
        <strain evidence="1">CCAP 955/1</strain>
    </source>
</reference>
<dbReference type="SUPFAM" id="SSF48403">
    <property type="entry name" value="Ankyrin repeat"/>
    <property type="match status" value="1"/>
</dbReference>
<dbReference type="AlphaFoldDB" id="A0A7S3MD48"/>
<evidence type="ECO:0000313" key="1">
    <source>
        <dbReference type="EMBL" id="CAE0293399.1"/>
    </source>
</evidence>
<gene>
    <name evidence="1" type="ORF">SELO1098_LOCUS22251</name>
</gene>
<proteinExistence type="predicted"/>
<dbReference type="Gene3D" id="1.25.40.20">
    <property type="entry name" value="Ankyrin repeat-containing domain"/>
    <property type="match status" value="1"/>
</dbReference>
<dbReference type="EMBL" id="HBIC01043495">
    <property type="protein sequence ID" value="CAE0293399.1"/>
    <property type="molecule type" value="Transcribed_RNA"/>
</dbReference>
<evidence type="ECO:0008006" key="2">
    <source>
        <dbReference type="Google" id="ProtNLM"/>
    </source>
</evidence>